<accession>A0A6F8VAL8</accession>
<dbReference type="KEGG" id="slac:SKTS_06850"/>
<dbReference type="PANTHER" id="PTHR36698:SF2">
    <property type="entry name" value="MCE_MLAD DOMAIN-CONTAINING PROTEIN"/>
    <property type="match status" value="1"/>
</dbReference>
<dbReference type="AlphaFoldDB" id="A0A6F8VAL8"/>
<evidence type="ECO:0000313" key="3">
    <source>
        <dbReference type="EMBL" id="BCB25799.1"/>
    </source>
</evidence>
<dbReference type="Pfam" id="PF02470">
    <property type="entry name" value="MlaD"/>
    <property type="match status" value="1"/>
</dbReference>
<dbReference type="PANTHER" id="PTHR36698">
    <property type="entry name" value="BLL5892 PROTEIN"/>
    <property type="match status" value="1"/>
</dbReference>
<keyword evidence="1" id="KW-1133">Transmembrane helix</keyword>
<keyword evidence="4" id="KW-1185">Reference proteome</keyword>
<proteinExistence type="predicted"/>
<keyword evidence="1" id="KW-0812">Transmembrane</keyword>
<protein>
    <submittedName>
        <fullName evidence="3">ABC transporter substrate-binding protein</fullName>
    </submittedName>
</protein>
<name>A0A6F8VAL8_9PROT</name>
<dbReference type="Gene3D" id="1.10.287.950">
    <property type="entry name" value="Methyl-accepting chemotaxis protein"/>
    <property type="match status" value="1"/>
</dbReference>
<dbReference type="Proteomes" id="UP000502260">
    <property type="component" value="Chromosome"/>
</dbReference>
<organism evidence="3 4">
    <name type="scientific">Sulfurimicrobium lacus</name>
    <dbReference type="NCBI Taxonomy" id="2715678"/>
    <lineage>
        <taxon>Bacteria</taxon>
        <taxon>Pseudomonadati</taxon>
        <taxon>Pseudomonadota</taxon>
        <taxon>Betaproteobacteria</taxon>
        <taxon>Nitrosomonadales</taxon>
        <taxon>Sulfuricellaceae</taxon>
        <taxon>Sulfurimicrobium</taxon>
    </lineage>
</organism>
<feature type="transmembrane region" description="Helical" evidence="1">
    <location>
        <begin position="6"/>
        <end position="28"/>
    </location>
</feature>
<evidence type="ECO:0000256" key="1">
    <source>
        <dbReference type="SAM" id="Phobius"/>
    </source>
</evidence>
<gene>
    <name evidence="3" type="ORF">SKTS_06850</name>
</gene>
<dbReference type="EMBL" id="AP022853">
    <property type="protein sequence ID" value="BCB25799.1"/>
    <property type="molecule type" value="Genomic_DNA"/>
</dbReference>
<sequence>METKVNYTIVGLFVVLLFTALVAGILWLSGSAEYRKTYDIYLAYMNESVSGLNLNAPVKYRGVEVGRVKKISLDRGERVRLELQIERGTPIKENTIAVLRVQGLTGIAQVELAGNNRDAPPLQAKPGEEYPVIRTGPSLLTRMDTAVTDLLSSLNRVSNSINGVLDSENRRNFKKLVADLAMLSDTLAARKGSIDTTLQGMARTADNTAKASAELPRLMERMAKSAEALEKMADNASRASASVRKTMGGVDGGVIQLTDRVVPELDQTLREMRELSASFKRLSEEVGRNPNMLLLGKQPAAPGPGE</sequence>
<feature type="domain" description="Mce/MlaD" evidence="2">
    <location>
        <begin position="43"/>
        <end position="112"/>
    </location>
</feature>
<evidence type="ECO:0000313" key="4">
    <source>
        <dbReference type="Proteomes" id="UP000502260"/>
    </source>
</evidence>
<reference evidence="4" key="1">
    <citation type="submission" date="2020-03" db="EMBL/GenBank/DDBJ databases">
        <title>Complete genome sequence of sulfur-oxidizing bacterium skT11.</title>
        <authorList>
            <person name="Kanda M."/>
            <person name="Kojima H."/>
            <person name="Fukui M."/>
        </authorList>
    </citation>
    <scope>NUCLEOTIDE SEQUENCE [LARGE SCALE GENOMIC DNA]</scope>
    <source>
        <strain evidence="4">skT11</strain>
    </source>
</reference>
<dbReference type="InterPro" id="IPR003399">
    <property type="entry name" value="Mce/MlaD"/>
</dbReference>
<dbReference type="RefSeq" id="WP_173060405.1">
    <property type="nucleotide sequence ID" value="NZ_AP022853.1"/>
</dbReference>
<keyword evidence="1" id="KW-0472">Membrane</keyword>
<evidence type="ECO:0000259" key="2">
    <source>
        <dbReference type="Pfam" id="PF02470"/>
    </source>
</evidence>